<accession>A0A6G0YAX2</accession>
<dbReference type="AlphaFoldDB" id="A0A6G0YAX2"/>
<sequence length="49" mass="6058">MLLKYYELYFIETESANQNRMTQQPRRCPLLENLFTDLDILYYKLIHSQ</sequence>
<protein>
    <submittedName>
        <fullName evidence="1">Uncharacterized protein</fullName>
    </submittedName>
</protein>
<proteinExistence type="predicted"/>
<name>A0A6G0YAX2_APHCR</name>
<keyword evidence="2" id="KW-1185">Reference proteome</keyword>
<evidence type="ECO:0000313" key="2">
    <source>
        <dbReference type="Proteomes" id="UP000478052"/>
    </source>
</evidence>
<comment type="caution">
    <text evidence="1">The sequence shown here is derived from an EMBL/GenBank/DDBJ whole genome shotgun (WGS) entry which is preliminary data.</text>
</comment>
<gene>
    <name evidence="1" type="ORF">FWK35_00030393</name>
</gene>
<dbReference type="EMBL" id="VUJU01005135">
    <property type="protein sequence ID" value="KAF0752168.1"/>
    <property type="molecule type" value="Genomic_DNA"/>
</dbReference>
<dbReference type="Proteomes" id="UP000478052">
    <property type="component" value="Unassembled WGS sequence"/>
</dbReference>
<reference evidence="1 2" key="1">
    <citation type="submission" date="2019-08" db="EMBL/GenBank/DDBJ databases">
        <title>Whole genome of Aphis craccivora.</title>
        <authorList>
            <person name="Voronova N.V."/>
            <person name="Shulinski R.S."/>
            <person name="Bandarenka Y.V."/>
            <person name="Zhorov D.G."/>
            <person name="Warner D."/>
        </authorList>
    </citation>
    <scope>NUCLEOTIDE SEQUENCE [LARGE SCALE GENOMIC DNA]</scope>
    <source>
        <strain evidence="1">180601</strain>
        <tissue evidence="1">Whole Body</tissue>
    </source>
</reference>
<evidence type="ECO:0000313" key="1">
    <source>
        <dbReference type="EMBL" id="KAF0752168.1"/>
    </source>
</evidence>
<organism evidence="1 2">
    <name type="scientific">Aphis craccivora</name>
    <name type="common">Cowpea aphid</name>
    <dbReference type="NCBI Taxonomy" id="307492"/>
    <lineage>
        <taxon>Eukaryota</taxon>
        <taxon>Metazoa</taxon>
        <taxon>Ecdysozoa</taxon>
        <taxon>Arthropoda</taxon>
        <taxon>Hexapoda</taxon>
        <taxon>Insecta</taxon>
        <taxon>Pterygota</taxon>
        <taxon>Neoptera</taxon>
        <taxon>Paraneoptera</taxon>
        <taxon>Hemiptera</taxon>
        <taxon>Sternorrhyncha</taxon>
        <taxon>Aphidomorpha</taxon>
        <taxon>Aphidoidea</taxon>
        <taxon>Aphididae</taxon>
        <taxon>Aphidini</taxon>
        <taxon>Aphis</taxon>
        <taxon>Aphis</taxon>
    </lineage>
</organism>